<dbReference type="AlphaFoldDB" id="A0A4R6XIX6"/>
<name>A0A4R6XIX6_9GAMM</name>
<dbReference type="SUPFAM" id="SSF51126">
    <property type="entry name" value="Pectin lyase-like"/>
    <property type="match status" value="1"/>
</dbReference>
<feature type="chain" id="PRO_5020593608" description="Parallel beta helix pectate lyase-like protein" evidence="1">
    <location>
        <begin position="19"/>
        <end position="231"/>
    </location>
</feature>
<keyword evidence="3" id="KW-1185">Reference proteome</keyword>
<comment type="caution">
    <text evidence="2">The sequence shown here is derived from an EMBL/GenBank/DDBJ whole genome shotgun (WGS) entry which is preliminary data.</text>
</comment>
<evidence type="ECO:0000313" key="2">
    <source>
        <dbReference type="EMBL" id="TDR19446.1"/>
    </source>
</evidence>
<sequence length="231" mass="24135">MKKIILLSCALMFGHANASNGVFAINDICDAFGCFPGDSSGFPITITEPGSYQLTSNIVSSSTTTDVIQINADNVTLDLNGFSIIGPRTCTGDNTTLVCTNNGMTAHGVSAVSRKNVKVKNGTVKGFDTGISLTSSSSRGNVAENIHSSENEFGFSVINGMVSNCVANRNLDTGISNGLFSRLFVKDSYAVGNRNFSIIAITCSNVYLSNNGADNCLNYTNGSTCGSSLCP</sequence>
<feature type="signal peptide" evidence="1">
    <location>
        <begin position="1"/>
        <end position="18"/>
    </location>
</feature>
<organism evidence="2 3">
    <name type="scientific">Marinicella litoralis</name>
    <dbReference type="NCBI Taxonomy" id="644220"/>
    <lineage>
        <taxon>Bacteria</taxon>
        <taxon>Pseudomonadati</taxon>
        <taxon>Pseudomonadota</taxon>
        <taxon>Gammaproteobacteria</taxon>
        <taxon>Lysobacterales</taxon>
        <taxon>Marinicellaceae</taxon>
        <taxon>Marinicella</taxon>
    </lineage>
</organism>
<dbReference type="OrthoDB" id="7329412at2"/>
<dbReference type="RefSeq" id="WP_099019913.1">
    <property type="nucleotide sequence ID" value="NZ_NIHB01000004.1"/>
</dbReference>
<evidence type="ECO:0000256" key="1">
    <source>
        <dbReference type="SAM" id="SignalP"/>
    </source>
</evidence>
<keyword evidence="1" id="KW-0732">Signal</keyword>
<evidence type="ECO:0008006" key="4">
    <source>
        <dbReference type="Google" id="ProtNLM"/>
    </source>
</evidence>
<protein>
    <recommendedName>
        <fullName evidence="4">Parallel beta helix pectate lyase-like protein</fullName>
    </recommendedName>
</protein>
<dbReference type="InterPro" id="IPR011050">
    <property type="entry name" value="Pectin_lyase_fold/virulence"/>
</dbReference>
<accession>A0A4R6XIX6</accession>
<dbReference type="Proteomes" id="UP000295724">
    <property type="component" value="Unassembled WGS sequence"/>
</dbReference>
<evidence type="ECO:0000313" key="3">
    <source>
        <dbReference type="Proteomes" id="UP000295724"/>
    </source>
</evidence>
<reference evidence="2 3" key="1">
    <citation type="submission" date="2019-03" db="EMBL/GenBank/DDBJ databases">
        <title>Genomic Encyclopedia of Type Strains, Phase IV (KMG-IV): sequencing the most valuable type-strain genomes for metagenomic binning, comparative biology and taxonomic classification.</title>
        <authorList>
            <person name="Goeker M."/>
        </authorList>
    </citation>
    <scope>NUCLEOTIDE SEQUENCE [LARGE SCALE GENOMIC DNA]</scope>
    <source>
        <strain evidence="2 3">DSM 25488</strain>
    </source>
</reference>
<proteinExistence type="predicted"/>
<gene>
    <name evidence="2" type="ORF">C8D91_2002</name>
</gene>
<dbReference type="EMBL" id="SNZB01000004">
    <property type="protein sequence ID" value="TDR19446.1"/>
    <property type="molecule type" value="Genomic_DNA"/>
</dbReference>